<gene>
    <name evidence="17" type="ORF">GTK09_18930</name>
</gene>
<evidence type="ECO:0000256" key="8">
    <source>
        <dbReference type="ARBA" id="ARBA00023136"/>
    </source>
</evidence>
<feature type="domain" description="TonB-dependent receptor plug" evidence="16">
    <location>
        <begin position="63"/>
        <end position="165"/>
    </location>
</feature>
<organism evidence="17 18">
    <name type="scientific">Jiella pacifica</name>
    <dbReference type="NCBI Taxonomy" id="2696469"/>
    <lineage>
        <taxon>Bacteria</taxon>
        <taxon>Pseudomonadati</taxon>
        <taxon>Pseudomonadota</taxon>
        <taxon>Alphaproteobacteria</taxon>
        <taxon>Hyphomicrobiales</taxon>
        <taxon>Aurantimonadaceae</taxon>
        <taxon>Jiella</taxon>
    </lineage>
</organism>
<dbReference type="RefSeq" id="WP_163464993.1">
    <property type="nucleotide sequence ID" value="NZ_JAAAMG010000017.1"/>
</dbReference>
<sequence length="739" mass="80378">MARHSRLLAGAASSIVISFVLANAATAQQADAAGDTSVLLDPVIISGERADEDPGNQTATRAATVLTTRITRDELDRAQIFDADDISRLDPGVGYNSSNGSFSVRGLDKARVLTTVDGIPIPWLNDGARGVQGGSSTFDFDTLSALDIVKGSDSSVFGAGALGGIVAVRTLNPEDLLPGDKTFGGLSRASFDSADESWGVDQALAARMGDTYMLLQGGYRAGHEEDNRGDVGGYGATRTEPDPLDYDRKNVLVKLRQHFGVDQVFGVTGELYDRDDDIDSRSSSTSTYEAGSVTRREVERRKRISASYELGAGAGAWLDAAEAVVYWQRQELSDDLWGKRRSSPTGAYARLNDIEDTTFGINGSVMKHFDVGGLTHKISVGGQAFGNRTEQMAEGEDNCPPPPYPPFNSCNFLHTNQADMPEVHGASLGLFVEDEIAVTDKFRLTPGIRFDYYEQNPQETAAYEDNVTYTGLPASSSDSAVSPKLRAEFDVTPNATVYAQWAKGFRAPTAEELYLSYGGPGTYLSIGNPDLEAETSDGFEVGLRAKHADFDWSVSTFYNRYKNFIDTETVDPSVLGLSPGDYPFGITRYYNRANVEIYGVEASARWQMDPLWHSALSVASYIGRDIDTDVHLNSIPAAKGILNLGYDNGIWGGDAYLTLAAARNDVENDISKTPGYALLDLTAWWKPTQIEGVKLQAGLYNVFDEKYYDALDIPDSAIQAKEFYTEPGRSFRATLTYQF</sequence>
<protein>
    <submittedName>
        <fullName evidence="17">TonB-dependent hemoglobin/transferrin/lactoferrin family receptor</fullName>
    </submittedName>
</protein>
<evidence type="ECO:0000256" key="13">
    <source>
        <dbReference type="RuleBase" id="RU003357"/>
    </source>
</evidence>
<dbReference type="InterPro" id="IPR012910">
    <property type="entry name" value="Plug_dom"/>
</dbReference>
<dbReference type="EMBL" id="JAAAMG010000017">
    <property type="protein sequence ID" value="NDW06499.1"/>
    <property type="molecule type" value="Genomic_DNA"/>
</dbReference>
<dbReference type="PROSITE" id="PS01156">
    <property type="entry name" value="TONB_DEPENDENT_REC_2"/>
    <property type="match status" value="1"/>
</dbReference>
<evidence type="ECO:0000256" key="1">
    <source>
        <dbReference type="ARBA" id="ARBA00004571"/>
    </source>
</evidence>
<feature type="domain" description="TonB-dependent receptor-like beta-barrel" evidence="15">
    <location>
        <begin position="256"/>
        <end position="702"/>
    </location>
</feature>
<evidence type="ECO:0000256" key="5">
    <source>
        <dbReference type="ARBA" id="ARBA00022692"/>
    </source>
</evidence>
<dbReference type="InterPro" id="IPR010917">
    <property type="entry name" value="TonB_rcpt_CS"/>
</dbReference>
<keyword evidence="9 17" id="KW-0675">Receptor</keyword>
<evidence type="ECO:0000256" key="2">
    <source>
        <dbReference type="ARBA" id="ARBA00009810"/>
    </source>
</evidence>
<feature type="signal peptide" evidence="14">
    <location>
        <begin position="1"/>
        <end position="32"/>
    </location>
</feature>
<dbReference type="NCBIfam" id="TIGR01786">
    <property type="entry name" value="TonB-hemlactrns"/>
    <property type="match status" value="1"/>
</dbReference>
<dbReference type="InterPro" id="IPR011276">
    <property type="entry name" value="TonB_haem/Hb_rcpt"/>
</dbReference>
<keyword evidence="7 13" id="KW-0798">TonB box</keyword>
<feature type="short sequence motif" description="TonB C-terminal box" evidence="12">
    <location>
        <begin position="722"/>
        <end position="739"/>
    </location>
</feature>
<dbReference type="InterPro" id="IPR039426">
    <property type="entry name" value="TonB-dep_rcpt-like"/>
</dbReference>
<keyword evidence="10 11" id="KW-0998">Cell outer membrane</keyword>
<evidence type="ECO:0000259" key="16">
    <source>
        <dbReference type="Pfam" id="PF07715"/>
    </source>
</evidence>
<evidence type="ECO:0000256" key="12">
    <source>
        <dbReference type="PROSITE-ProRule" id="PRU10144"/>
    </source>
</evidence>
<evidence type="ECO:0000256" key="11">
    <source>
        <dbReference type="PROSITE-ProRule" id="PRU01360"/>
    </source>
</evidence>
<dbReference type="GO" id="GO:0015344">
    <property type="term" value="F:siderophore uptake transmembrane transporter activity"/>
    <property type="evidence" value="ECO:0007669"/>
    <property type="project" value="TreeGrafter"/>
</dbReference>
<evidence type="ECO:0000256" key="14">
    <source>
        <dbReference type="SAM" id="SignalP"/>
    </source>
</evidence>
<evidence type="ECO:0000256" key="7">
    <source>
        <dbReference type="ARBA" id="ARBA00023077"/>
    </source>
</evidence>
<feature type="chain" id="PRO_5026975294" evidence="14">
    <location>
        <begin position="33"/>
        <end position="739"/>
    </location>
</feature>
<comment type="subcellular location">
    <subcellularLocation>
        <location evidence="1 11">Cell outer membrane</location>
        <topology evidence="1 11">Multi-pass membrane protein</topology>
    </subcellularLocation>
</comment>
<evidence type="ECO:0000259" key="15">
    <source>
        <dbReference type="Pfam" id="PF00593"/>
    </source>
</evidence>
<accession>A0A6N9T9X0</accession>
<dbReference type="GO" id="GO:0044718">
    <property type="term" value="P:siderophore transmembrane transport"/>
    <property type="evidence" value="ECO:0007669"/>
    <property type="project" value="TreeGrafter"/>
</dbReference>
<keyword evidence="3 11" id="KW-0813">Transport</keyword>
<proteinExistence type="inferred from homology"/>
<dbReference type="PANTHER" id="PTHR30069:SF29">
    <property type="entry name" value="HEMOGLOBIN AND HEMOGLOBIN-HAPTOGLOBIN-BINDING PROTEIN 1-RELATED"/>
    <property type="match status" value="1"/>
</dbReference>
<keyword evidence="8 11" id="KW-0472">Membrane</keyword>
<comment type="caution">
    <text evidence="17">The sequence shown here is derived from an EMBL/GenBank/DDBJ whole genome shotgun (WGS) entry which is preliminary data.</text>
</comment>
<dbReference type="Pfam" id="PF00593">
    <property type="entry name" value="TonB_dep_Rec_b-barrel"/>
    <property type="match status" value="1"/>
</dbReference>
<evidence type="ECO:0000256" key="3">
    <source>
        <dbReference type="ARBA" id="ARBA00022448"/>
    </source>
</evidence>
<evidence type="ECO:0000313" key="18">
    <source>
        <dbReference type="Proteomes" id="UP000469011"/>
    </source>
</evidence>
<dbReference type="InterPro" id="IPR010949">
    <property type="entry name" value="TonB_Hb/transfer/lactofer_rcpt"/>
</dbReference>
<evidence type="ECO:0000256" key="6">
    <source>
        <dbReference type="ARBA" id="ARBA00022729"/>
    </source>
</evidence>
<dbReference type="InterPro" id="IPR037066">
    <property type="entry name" value="Plug_dom_sf"/>
</dbReference>
<dbReference type="Pfam" id="PF07715">
    <property type="entry name" value="Plug"/>
    <property type="match status" value="1"/>
</dbReference>
<dbReference type="InterPro" id="IPR036942">
    <property type="entry name" value="Beta-barrel_TonB_sf"/>
</dbReference>
<dbReference type="GO" id="GO:0009279">
    <property type="term" value="C:cell outer membrane"/>
    <property type="evidence" value="ECO:0007669"/>
    <property type="project" value="UniProtKB-SubCell"/>
</dbReference>
<evidence type="ECO:0000313" key="17">
    <source>
        <dbReference type="EMBL" id="NDW06499.1"/>
    </source>
</evidence>
<dbReference type="PROSITE" id="PS52016">
    <property type="entry name" value="TONB_DEPENDENT_REC_3"/>
    <property type="match status" value="1"/>
</dbReference>
<evidence type="ECO:0000256" key="4">
    <source>
        <dbReference type="ARBA" id="ARBA00022452"/>
    </source>
</evidence>
<keyword evidence="5 11" id="KW-0812">Transmembrane</keyword>
<dbReference type="InterPro" id="IPR000531">
    <property type="entry name" value="Beta-barrel_TonB"/>
</dbReference>
<reference evidence="17 18" key="1">
    <citation type="submission" date="2020-01" db="EMBL/GenBank/DDBJ databases">
        <title>Jiella pacifica sp. nov.</title>
        <authorList>
            <person name="Xue Z."/>
            <person name="Zhu S."/>
            <person name="Chen J."/>
            <person name="Yang J."/>
        </authorList>
    </citation>
    <scope>NUCLEOTIDE SEQUENCE [LARGE SCALE GENOMIC DNA]</scope>
    <source>
        <strain evidence="17 18">40Bstr34</strain>
    </source>
</reference>
<dbReference type="Proteomes" id="UP000469011">
    <property type="component" value="Unassembled WGS sequence"/>
</dbReference>
<dbReference type="Gene3D" id="2.40.170.20">
    <property type="entry name" value="TonB-dependent receptor, beta-barrel domain"/>
    <property type="match status" value="1"/>
</dbReference>
<comment type="similarity">
    <text evidence="2 11 13">Belongs to the TonB-dependent receptor family.</text>
</comment>
<dbReference type="AlphaFoldDB" id="A0A6N9T9X0"/>
<keyword evidence="18" id="KW-1185">Reference proteome</keyword>
<evidence type="ECO:0000256" key="9">
    <source>
        <dbReference type="ARBA" id="ARBA00023170"/>
    </source>
</evidence>
<dbReference type="SUPFAM" id="SSF56935">
    <property type="entry name" value="Porins"/>
    <property type="match status" value="1"/>
</dbReference>
<dbReference type="NCBIfam" id="TIGR01785">
    <property type="entry name" value="TonB-hemin"/>
    <property type="match status" value="1"/>
</dbReference>
<evidence type="ECO:0000256" key="10">
    <source>
        <dbReference type="ARBA" id="ARBA00023237"/>
    </source>
</evidence>
<keyword evidence="6 14" id="KW-0732">Signal</keyword>
<name>A0A6N9T9X0_9HYPH</name>
<dbReference type="GO" id="GO:0015232">
    <property type="term" value="F:heme transmembrane transporter activity"/>
    <property type="evidence" value="ECO:0007669"/>
    <property type="project" value="InterPro"/>
</dbReference>
<keyword evidence="4 11" id="KW-1134">Transmembrane beta strand</keyword>
<dbReference type="Gene3D" id="2.170.130.10">
    <property type="entry name" value="TonB-dependent receptor, plug domain"/>
    <property type="match status" value="1"/>
</dbReference>
<dbReference type="CDD" id="cd01347">
    <property type="entry name" value="ligand_gated_channel"/>
    <property type="match status" value="1"/>
</dbReference>
<dbReference type="PANTHER" id="PTHR30069">
    <property type="entry name" value="TONB-DEPENDENT OUTER MEMBRANE RECEPTOR"/>
    <property type="match status" value="1"/>
</dbReference>